<sequence length="94" mass="10060">MANVLVTSASAGFDEKQDVLVTATAGEPGSGISIHLQSKVMRQYGTHIKELIKNTVANAGFEDVVLDVKDNGAWDYTLAARVESALERGMNHAE</sequence>
<keyword evidence="4" id="KW-0456">Lyase</keyword>
<dbReference type="GO" id="GO:0016829">
    <property type="term" value="F:lyase activity"/>
    <property type="evidence" value="ECO:0007669"/>
    <property type="project" value="UniProtKB-KW"/>
</dbReference>
<gene>
    <name evidence="4" type="ORF">SAMN05660299_01079</name>
</gene>
<dbReference type="OrthoDB" id="1120942at2"/>
<dbReference type="Proteomes" id="UP000199309">
    <property type="component" value="Unassembled WGS sequence"/>
</dbReference>
<keyword evidence="5" id="KW-1185">Reference proteome</keyword>
<dbReference type="InterPro" id="IPR006495">
    <property type="entry name" value="CitD"/>
</dbReference>
<dbReference type="RefSeq" id="WP_091648962.1">
    <property type="nucleotide sequence ID" value="NZ_FNHQ01000008.1"/>
</dbReference>
<proteinExistence type="predicted"/>
<reference evidence="4 5" key="1">
    <citation type="submission" date="2016-10" db="EMBL/GenBank/DDBJ databases">
        <authorList>
            <person name="de Groot N.N."/>
        </authorList>
    </citation>
    <scope>NUCLEOTIDE SEQUENCE [LARGE SCALE GENOMIC DNA]</scope>
    <source>
        <strain evidence="4 5">DSM 16981</strain>
    </source>
</reference>
<dbReference type="InterPro" id="IPR023439">
    <property type="entry name" value="Mal_deCO2ase/Cit_lyase_ACP"/>
</dbReference>
<accession>A0A1G9U1E9</accession>
<dbReference type="EMBL" id="FNHQ01000008">
    <property type="protein sequence ID" value="SDM53681.1"/>
    <property type="molecule type" value="Genomic_DNA"/>
</dbReference>
<dbReference type="NCBIfam" id="NF009726">
    <property type="entry name" value="PRK13253.1"/>
    <property type="match status" value="1"/>
</dbReference>
<comment type="subcellular location">
    <subcellularLocation>
        <location evidence="1">Cytoplasm</location>
    </subcellularLocation>
</comment>
<evidence type="ECO:0000313" key="5">
    <source>
        <dbReference type="Proteomes" id="UP000199309"/>
    </source>
</evidence>
<dbReference type="NCBIfam" id="TIGR01608">
    <property type="entry name" value="citD"/>
    <property type="match status" value="1"/>
</dbReference>
<dbReference type="STRING" id="349095.SAMN05660299_01079"/>
<evidence type="ECO:0000256" key="1">
    <source>
        <dbReference type="ARBA" id="ARBA00004496"/>
    </source>
</evidence>
<protein>
    <submittedName>
        <fullName evidence="4">Citrate lyase subunit gamma (Acyl carrier protein)</fullName>
    </submittedName>
</protein>
<organism evidence="4 5">
    <name type="scientific">Megasphaera paucivorans</name>
    <dbReference type="NCBI Taxonomy" id="349095"/>
    <lineage>
        <taxon>Bacteria</taxon>
        <taxon>Bacillati</taxon>
        <taxon>Bacillota</taxon>
        <taxon>Negativicutes</taxon>
        <taxon>Veillonellales</taxon>
        <taxon>Veillonellaceae</taxon>
        <taxon>Megasphaera</taxon>
    </lineage>
</organism>
<evidence type="ECO:0000256" key="3">
    <source>
        <dbReference type="ARBA" id="ARBA00022553"/>
    </source>
</evidence>
<dbReference type="Pfam" id="PF06857">
    <property type="entry name" value="ACP"/>
    <property type="match status" value="1"/>
</dbReference>
<keyword evidence="2" id="KW-0963">Cytoplasm</keyword>
<keyword evidence="3" id="KW-0597">Phosphoprotein</keyword>
<dbReference type="GO" id="GO:0005737">
    <property type="term" value="C:cytoplasm"/>
    <property type="evidence" value="ECO:0007669"/>
    <property type="project" value="UniProtKB-SubCell"/>
</dbReference>
<evidence type="ECO:0000313" key="4">
    <source>
        <dbReference type="EMBL" id="SDM53681.1"/>
    </source>
</evidence>
<evidence type="ECO:0000256" key="2">
    <source>
        <dbReference type="ARBA" id="ARBA00022490"/>
    </source>
</evidence>
<name>A0A1G9U1E9_9FIRM</name>
<dbReference type="AlphaFoldDB" id="A0A1G9U1E9"/>